<dbReference type="AlphaFoldDB" id="A0A8J7W626"/>
<name>A0A8J7W626_9FIRM</name>
<dbReference type="InterPro" id="IPR010254">
    <property type="entry name" value="B12-dep_deHydtase_bsu"/>
</dbReference>
<dbReference type="Pfam" id="PF02288">
    <property type="entry name" value="Dehydratase_MU"/>
    <property type="match status" value="1"/>
</dbReference>
<dbReference type="InterPro" id="IPR003208">
    <property type="entry name" value="Dehydtase/Dehydtase_re"/>
</dbReference>
<protein>
    <submittedName>
        <fullName evidence="1">Uncharacterized protein</fullName>
    </submittedName>
</protein>
<keyword evidence="2" id="KW-1185">Reference proteome</keyword>
<sequence>MMGDKSGKTLQIEIFCSPEGEAFARAVGYGLEEEGLPYQVETGEEYSPETAYESSQQGGLGVSVLIKEGWISVYTRQLKEKRPLFYEPAADPDIAKLLGKNAARIVKNKPFLEIDSEMENRKDQSLAPKWAAQL</sequence>
<proteinExistence type="predicted"/>
<comment type="caution">
    <text evidence="1">The sequence shown here is derived from an EMBL/GenBank/DDBJ whole genome shotgun (WGS) entry which is preliminary data.</text>
</comment>
<evidence type="ECO:0000313" key="1">
    <source>
        <dbReference type="EMBL" id="MBR0599585.1"/>
    </source>
</evidence>
<organism evidence="1 2">
    <name type="scientific">Sinanaerobacter chloroacetimidivorans</name>
    <dbReference type="NCBI Taxonomy" id="2818044"/>
    <lineage>
        <taxon>Bacteria</taxon>
        <taxon>Bacillati</taxon>
        <taxon>Bacillota</taxon>
        <taxon>Clostridia</taxon>
        <taxon>Peptostreptococcales</taxon>
        <taxon>Anaerovoracaceae</taxon>
        <taxon>Sinanaerobacter</taxon>
    </lineage>
</organism>
<evidence type="ECO:0000313" key="2">
    <source>
        <dbReference type="Proteomes" id="UP000675664"/>
    </source>
</evidence>
<dbReference type="Gene3D" id="3.40.50.10150">
    <property type="entry name" value="B12-dependent dehydatase associated subunit"/>
    <property type="match status" value="1"/>
</dbReference>
<gene>
    <name evidence="1" type="ORF">KCX82_17000</name>
</gene>
<accession>A0A8J7W626</accession>
<dbReference type="SUPFAM" id="SSF52968">
    <property type="entry name" value="B12-dependent dehydatase associated subunit"/>
    <property type="match status" value="1"/>
</dbReference>
<reference evidence="1" key="2">
    <citation type="submission" date="2021-04" db="EMBL/GenBank/DDBJ databases">
        <authorList>
            <person name="Liu J."/>
        </authorList>
    </citation>
    <scope>NUCLEOTIDE SEQUENCE</scope>
    <source>
        <strain evidence="1">BAD-6</strain>
    </source>
</reference>
<reference evidence="1" key="1">
    <citation type="submission" date="2021-04" db="EMBL/GenBank/DDBJ databases">
        <title>Sinoanaerobacter chloroacetimidivorans sp. nov., an obligate anaerobic bacterium isolated from anaerobic sludge.</title>
        <authorList>
            <person name="Bao Y."/>
        </authorList>
    </citation>
    <scope>NUCLEOTIDE SEQUENCE</scope>
    <source>
        <strain evidence="1">BAD-6</strain>
    </source>
</reference>
<dbReference type="Proteomes" id="UP000675664">
    <property type="component" value="Unassembled WGS sequence"/>
</dbReference>
<dbReference type="EMBL" id="JAGSND010000014">
    <property type="protein sequence ID" value="MBR0599585.1"/>
    <property type="molecule type" value="Genomic_DNA"/>
</dbReference>